<dbReference type="Gene3D" id="1.20.1560.10">
    <property type="entry name" value="ABC transporter type 1, transmembrane domain"/>
    <property type="match status" value="1"/>
</dbReference>
<evidence type="ECO:0000256" key="5">
    <source>
        <dbReference type="ARBA" id="ARBA00022989"/>
    </source>
</evidence>
<evidence type="ECO:0000256" key="6">
    <source>
        <dbReference type="ARBA" id="ARBA00023136"/>
    </source>
</evidence>
<dbReference type="Gene3D" id="3.40.50.300">
    <property type="entry name" value="P-loop containing nucleotide triphosphate hydrolases"/>
    <property type="match status" value="1"/>
</dbReference>
<dbReference type="GO" id="GO:0016887">
    <property type="term" value="F:ATP hydrolysis activity"/>
    <property type="evidence" value="ECO:0007669"/>
    <property type="project" value="InterPro"/>
</dbReference>
<dbReference type="AlphaFoldDB" id="A0A9W6V166"/>
<keyword evidence="3" id="KW-0547">Nucleotide-binding</keyword>
<feature type="transmembrane region" description="Helical" evidence="7">
    <location>
        <begin position="74"/>
        <end position="94"/>
    </location>
</feature>
<evidence type="ECO:0000259" key="9">
    <source>
        <dbReference type="PROSITE" id="PS50929"/>
    </source>
</evidence>
<dbReference type="InterPro" id="IPR039421">
    <property type="entry name" value="Type_1_exporter"/>
</dbReference>
<dbReference type="PANTHER" id="PTHR24221">
    <property type="entry name" value="ATP-BINDING CASSETTE SUB-FAMILY B"/>
    <property type="match status" value="1"/>
</dbReference>
<comment type="subcellular location">
    <subcellularLocation>
        <location evidence="1">Cell membrane</location>
        <topology evidence="1">Multi-pass membrane protein</topology>
    </subcellularLocation>
</comment>
<keyword evidence="4" id="KW-0067">ATP-binding</keyword>
<comment type="caution">
    <text evidence="10">The sequence shown here is derived from an EMBL/GenBank/DDBJ whole genome shotgun (WGS) entry which is preliminary data.</text>
</comment>
<dbReference type="GO" id="GO:0005886">
    <property type="term" value="C:plasma membrane"/>
    <property type="evidence" value="ECO:0007669"/>
    <property type="project" value="UniProtKB-SubCell"/>
</dbReference>
<feature type="transmembrane region" description="Helical" evidence="7">
    <location>
        <begin position="31"/>
        <end position="54"/>
    </location>
</feature>
<dbReference type="RefSeq" id="WP_285733762.1">
    <property type="nucleotide sequence ID" value="NZ_BSSA01000002.1"/>
</dbReference>
<evidence type="ECO:0000256" key="1">
    <source>
        <dbReference type="ARBA" id="ARBA00004651"/>
    </source>
</evidence>
<dbReference type="Proteomes" id="UP001165041">
    <property type="component" value="Unassembled WGS sequence"/>
</dbReference>
<evidence type="ECO:0000313" key="11">
    <source>
        <dbReference type="Proteomes" id="UP001165041"/>
    </source>
</evidence>
<dbReference type="Pfam" id="PF00005">
    <property type="entry name" value="ABC_tran"/>
    <property type="match status" value="1"/>
</dbReference>
<gene>
    <name evidence="10" type="ORF">Kpho02_08840</name>
</gene>
<keyword evidence="5 7" id="KW-1133">Transmembrane helix</keyword>
<feature type="domain" description="ABC transmembrane type-1" evidence="9">
    <location>
        <begin position="34"/>
        <end position="319"/>
    </location>
</feature>
<evidence type="ECO:0000256" key="2">
    <source>
        <dbReference type="ARBA" id="ARBA00022692"/>
    </source>
</evidence>
<feature type="domain" description="ABC transporter" evidence="8">
    <location>
        <begin position="353"/>
        <end position="603"/>
    </location>
</feature>
<dbReference type="Pfam" id="PF00664">
    <property type="entry name" value="ABC_membrane"/>
    <property type="match status" value="1"/>
</dbReference>
<dbReference type="EMBL" id="BSSA01000002">
    <property type="protein sequence ID" value="GLW68585.1"/>
    <property type="molecule type" value="Genomic_DNA"/>
</dbReference>
<dbReference type="PROSITE" id="PS00211">
    <property type="entry name" value="ABC_TRANSPORTER_1"/>
    <property type="match status" value="1"/>
</dbReference>
<dbReference type="SMART" id="SM00382">
    <property type="entry name" value="AAA"/>
    <property type="match status" value="1"/>
</dbReference>
<dbReference type="GO" id="GO:0005524">
    <property type="term" value="F:ATP binding"/>
    <property type="evidence" value="ECO:0007669"/>
    <property type="project" value="UniProtKB-KW"/>
</dbReference>
<dbReference type="SUPFAM" id="SSF90123">
    <property type="entry name" value="ABC transporter transmembrane region"/>
    <property type="match status" value="1"/>
</dbReference>
<name>A0A9W6V166_9ACTN</name>
<dbReference type="InterPro" id="IPR003439">
    <property type="entry name" value="ABC_transporter-like_ATP-bd"/>
</dbReference>
<evidence type="ECO:0000256" key="4">
    <source>
        <dbReference type="ARBA" id="ARBA00022840"/>
    </source>
</evidence>
<feature type="transmembrane region" description="Helical" evidence="7">
    <location>
        <begin position="146"/>
        <end position="167"/>
    </location>
</feature>
<dbReference type="InterPro" id="IPR036640">
    <property type="entry name" value="ABC1_TM_sf"/>
</dbReference>
<dbReference type="InterPro" id="IPR017871">
    <property type="entry name" value="ABC_transporter-like_CS"/>
</dbReference>
<evidence type="ECO:0000256" key="3">
    <source>
        <dbReference type="ARBA" id="ARBA00022741"/>
    </source>
</evidence>
<evidence type="ECO:0000313" key="10">
    <source>
        <dbReference type="EMBL" id="GLW68585.1"/>
    </source>
</evidence>
<dbReference type="SUPFAM" id="SSF52540">
    <property type="entry name" value="P-loop containing nucleoside triphosphate hydrolases"/>
    <property type="match status" value="1"/>
</dbReference>
<dbReference type="PANTHER" id="PTHR24221:SF654">
    <property type="entry name" value="ATP-BINDING CASSETTE SUB-FAMILY B MEMBER 6"/>
    <property type="match status" value="1"/>
</dbReference>
<evidence type="ECO:0000259" key="8">
    <source>
        <dbReference type="PROSITE" id="PS50893"/>
    </source>
</evidence>
<feature type="transmembrane region" description="Helical" evidence="7">
    <location>
        <begin position="258"/>
        <end position="280"/>
    </location>
</feature>
<dbReference type="InterPro" id="IPR003593">
    <property type="entry name" value="AAA+_ATPase"/>
</dbReference>
<keyword evidence="2 7" id="KW-0812">Transmembrane</keyword>
<accession>A0A9W6V166</accession>
<keyword evidence="6 7" id="KW-0472">Membrane</keyword>
<dbReference type="GO" id="GO:0034040">
    <property type="term" value="F:ATPase-coupled lipid transmembrane transporter activity"/>
    <property type="evidence" value="ECO:0007669"/>
    <property type="project" value="TreeGrafter"/>
</dbReference>
<feature type="transmembrane region" description="Helical" evidence="7">
    <location>
        <begin position="173"/>
        <end position="192"/>
    </location>
</feature>
<organism evidence="10 11">
    <name type="scientific">Kitasatospora phosalacinea</name>
    <dbReference type="NCBI Taxonomy" id="2065"/>
    <lineage>
        <taxon>Bacteria</taxon>
        <taxon>Bacillati</taxon>
        <taxon>Actinomycetota</taxon>
        <taxon>Actinomycetes</taxon>
        <taxon>Kitasatosporales</taxon>
        <taxon>Streptomycetaceae</taxon>
        <taxon>Kitasatospora</taxon>
    </lineage>
</organism>
<dbReference type="PROSITE" id="PS50893">
    <property type="entry name" value="ABC_TRANSPORTER_2"/>
    <property type="match status" value="1"/>
</dbReference>
<dbReference type="PROSITE" id="PS50929">
    <property type="entry name" value="ABC_TM1F"/>
    <property type="match status" value="1"/>
</dbReference>
<protein>
    <submittedName>
        <fullName evidence="10">Multidrug ABC transporter permease</fullName>
    </submittedName>
</protein>
<proteinExistence type="predicted"/>
<evidence type="ECO:0000256" key="7">
    <source>
        <dbReference type="SAM" id="Phobius"/>
    </source>
</evidence>
<dbReference type="InterPro" id="IPR027417">
    <property type="entry name" value="P-loop_NTPase"/>
</dbReference>
<sequence length="622" mass="66984">MNGPRPERRSEHRLLGSAARAAVLAWRSGRALLLGSLAGSVLVGLLPTGTALLVRDLFDTVVRNPSDDRLWRTAGLLAAATLAMAVLPALTSYLQAQHARRVQLRVQDELFEGVNRLPGLRHFEDPAFQDELRLAQQSGQTVPSQLIGSAVSALQAAVTLAGFLTTVFVLNPVLGALVVLAALPVLGTQLTAGRRQAVLQQGITPALRRQMFYGSLLTDVDAVKEIRLFGLQDFFRGRAHQELASAVEAERRTARRNLLWQLPPSVLVAVVYGVGLFWAVREARAGALSLGDVSVFLAAVAGVQGGVTQIAGTGGSVYQGLLTFGSYRAVLGTTPDLALPGTAVLPVSPVSAITVEDVWFRYHEDAPWVLRGVDLTIPVGGTLALVGLNGAGKSTLVKLLCRLYDPTRGTIRWDGTDIREFTPEQLRERIGVVFQDYCHYDLTAGENVGLGRIDRLHDAEAVADAARAAGIHTRLTELPDGYRTLLSRMFAPDPGQGGSASGTSLSGGEWQRVAVARAFMRRDSDLLILDEPSAGLDAEAEKEIHDHLRTLRAGTTAVVISHRLSSVRDADRIAVLRDGRIAELGDHRRLMELGGDYARLFDAQADGYRDPADDRQTIGASR</sequence>
<dbReference type="InterPro" id="IPR011527">
    <property type="entry name" value="ABC1_TM_dom"/>
</dbReference>
<reference evidence="10" key="1">
    <citation type="submission" date="2023-02" db="EMBL/GenBank/DDBJ databases">
        <title>Kitasatospora phosalacinea NBRC 14627.</title>
        <authorList>
            <person name="Ichikawa N."/>
            <person name="Sato H."/>
            <person name="Tonouchi N."/>
        </authorList>
    </citation>
    <scope>NUCLEOTIDE SEQUENCE</scope>
    <source>
        <strain evidence="10">NBRC 14627</strain>
    </source>
</reference>
<dbReference type="GO" id="GO:0140359">
    <property type="term" value="F:ABC-type transporter activity"/>
    <property type="evidence" value="ECO:0007669"/>
    <property type="project" value="InterPro"/>
</dbReference>